<keyword evidence="3" id="KW-1185">Reference proteome</keyword>
<feature type="signal peptide" evidence="1">
    <location>
        <begin position="1"/>
        <end position="16"/>
    </location>
</feature>
<keyword evidence="1" id="KW-0732">Signal</keyword>
<comment type="caution">
    <text evidence="2">The sequence shown here is derived from an EMBL/GenBank/DDBJ whole genome shotgun (WGS) entry which is preliminary data.</text>
</comment>
<proteinExistence type="predicted"/>
<evidence type="ECO:0000313" key="2">
    <source>
        <dbReference type="EMBL" id="GMR42687.1"/>
    </source>
</evidence>
<evidence type="ECO:0000313" key="3">
    <source>
        <dbReference type="Proteomes" id="UP001328107"/>
    </source>
</evidence>
<dbReference type="EMBL" id="BTRK01000003">
    <property type="protein sequence ID" value="GMR42687.1"/>
    <property type="molecule type" value="Genomic_DNA"/>
</dbReference>
<evidence type="ECO:0000256" key="1">
    <source>
        <dbReference type="SAM" id="SignalP"/>
    </source>
</evidence>
<sequence>MRFFVLLSSLLIVGLAMTPEEEACAAPLMKQLANEKDKELKQFVMKCFKLVNAGKRDEVMVQVKKFNKEKMQKFMDDYMSGPCEIFRKEFEEL</sequence>
<dbReference type="AlphaFoldDB" id="A0AAN4ZQP1"/>
<protein>
    <submittedName>
        <fullName evidence="2">Uncharacterized protein</fullName>
    </submittedName>
</protein>
<reference evidence="3" key="1">
    <citation type="submission" date="2022-10" db="EMBL/GenBank/DDBJ databases">
        <title>Genome assembly of Pristionchus species.</title>
        <authorList>
            <person name="Yoshida K."/>
            <person name="Sommer R.J."/>
        </authorList>
    </citation>
    <scope>NUCLEOTIDE SEQUENCE [LARGE SCALE GENOMIC DNA]</scope>
    <source>
        <strain evidence="3">RS5460</strain>
    </source>
</reference>
<dbReference type="Proteomes" id="UP001328107">
    <property type="component" value="Unassembled WGS sequence"/>
</dbReference>
<name>A0AAN4ZQP1_9BILA</name>
<gene>
    <name evidence="2" type="ORF">PMAYCL1PPCAC_12882</name>
</gene>
<accession>A0AAN4ZQP1</accession>
<organism evidence="2 3">
    <name type="scientific">Pristionchus mayeri</name>
    <dbReference type="NCBI Taxonomy" id="1317129"/>
    <lineage>
        <taxon>Eukaryota</taxon>
        <taxon>Metazoa</taxon>
        <taxon>Ecdysozoa</taxon>
        <taxon>Nematoda</taxon>
        <taxon>Chromadorea</taxon>
        <taxon>Rhabditida</taxon>
        <taxon>Rhabditina</taxon>
        <taxon>Diplogasteromorpha</taxon>
        <taxon>Diplogasteroidea</taxon>
        <taxon>Neodiplogasteridae</taxon>
        <taxon>Pristionchus</taxon>
    </lineage>
</organism>
<feature type="chain" id="PRO_5042880187" evidence="1">
    <location>
        <begin position="17"/>
        <end position="93"/>
    </location>
</feature>